<feature type="repeat" description="TPR" evidence="3">
    <location>
        <begin position="273"/>
        <end position="306"/>
    </location>
</feature>
<keyword evidence="6" id="KW-1185">Reference proteome</keyword>
<dbReference type="SMART" id="SM00028">
    <property type="entry name" value="TPR"/>
    <property type="match status" value="7"/>
</dbReference>
<dbReference type="PANTHER" id="PTHR44858:SF1">
    <property type="entry name" value="UDP-N-ACETYLGLUCOSAMINE--PEPTIDE N-ACETYLGLUCOSAMINYLTRANSFERASE SPINDLY-RELATED"/>
    <property type="match status" value="1"/>
</dbReference>
<evidence type="ECO:0000313" key="6">
    <source>
        <dbReference type="Proteomes" id="UP000198393"/>
    </source>
</evidence>
<dbReference type="PANTHER" id="PTHR44858">
    <property type="entry name" value="TETRATRICOPEPTIDE REPEAT PROTEIN 6"/>
    <property type="match status" value="1"/>
</dbReference>
<keyword evidence="4" id="KW-0732">Signal</keyword>
<dbReference type="GO" id="GO:0046813">
    <property type="term" value="P:receptor-mediated virion attachment to host cell"/>
    <property type="evidence" value="ECO:0007669"/>
    <property type="project" value="TreeGrafter"/>
</dbReference>
<dbReference type="AlphaFoldDB" id="A0A239JQN6"/>
<feature type="repeat" description="TPR" evidence="3">
    <location>
        <begin position="239"/>
        <end position="272"/>
    </location>
</feature>
<dbReference type="EMBL" id="FZPD01000003">
    <property type="protein sequence ID" value="SNT07084.1"/>
    <property type="molecule type" value="Genomic_DNA"/>
</dbReference>
<keyword evidence="2 3" id="KW-0802">TPR repeat</keyword>
<dbReference type="Gene3D" id="1.25.40.10">
    <property type="entry name" value="Tetratricopeptide repeat domain"/>
    <property type="match status" value="4"/>
</dbReference>
<dbReference type="SUPFAM" id="SSF48452">
    <property type="entry name" value="TPR-like"/>
    <property type="match status" value="1"/>
</dbReference>
<dbReference type="Pfam" id="PF13181">
    <property type="entry name" value="TPR_8"/>
    <property type="match status" value="2"/>
</dbReference>
<dbReference type="Pfam" id="PF13174">
    <property type="entry name" value="TPR_6"/>
    <property type="match status" value="1"/>
</dbReference>
<evidence type="ECO:0000256" key="2">
    <source>
        <dbReference type="ARBA" id="ARBA00022803"/>
    </source>
</evidence>
<accession>A0A239JQN6</accession>
<dbReference type="InterPro" id="IPR011990">
    <property type="entry name" value="TPR-like_helical_dom_sf"/>
</dbReference>
<reference evidence="5 6" key="1">
    <citation type="submission" date="2017-06" db="EMBL/GenBank/DDBJ databases">
        <authorList>
            <person name="Kim H.J."/>
            <person name="Triplett B.A."/>
        </authorList>
    </citation>
    <scope>NUCLEOTIDE SEQUENCE [LARGE SCALE GENOMIC DNA]</scope>
    <source>
        <strain evidence="5 6">DSM 19307</strain>
    </source>
</reference>
<dbReference type="GO" id="GO:0009279">
    <property type="term" value="C:cell outer membrane"/>
    <property type="evidence" value="ECO:0007669"/>
    <property type="project" value="TreeGrafter"/>
</dbReference>
<dbReference type="PROSITE" id="PS50005">
    <property type="entry name" value="TPR"/>
    <property type="match status" value="3"/>
</dbReference>
<dbReference type="InterPro" id="IPR050498">
    <property type="entry name" value="Ycf3"/>
</dbReference>
<dbReference type="Proteomes" id="UP000198393">
    <property type="component" value="Unassembled WGS sequence"/>
</dbReference>
<dbReference type="OrthoDB" id="1523318at2"/>
<dbReference type="Pfam" id="PF13432">
    <property type="entry name" value="TPR_16"/>
    <property type="match status" value="1"/>
</dbReference>
<sequence>MKTFSILLTLLIVQSNLWAQDYYDLARAHFHDDQLDSARYYININLSKNPGAEDYFLSAMIHEAENKDLRALADYEAVIKYEPNNLEAYFQKGLIYYNSASTEQAIRDFTFVLENQQGSETKAVYYGSDPTGAKGTFLTTLQSMISRVYQYRGMAYQKLGDWDNALKDFTSAFEYDTIADCFINRSQLYSKMGNDQAAIADLKAALRIDSTNYHAWYNLAILDESTQLPLFLLNDQEFTPMLNLVGANAYESGEYGLAAKYHTKAIEANPEDDLAYLSRGKALLRTGAYGQARQDFIKALQLNPARSEAFHLIGNTLFHEKKYKDAVGFYERYLSVDRGYKNVWFNTAMAYLSMNENDKGCEYLQKADELGMGQASELMEKHCGSQ</sequence>
<evidence type="ECO:0000256" key="3">
    <source>
        <dbReference type="PROSITE-ProRule" id="PRU00339"/>
    </source>
</evidence>
<evidence type="ECO:0000313" key="5">
    <source>
        <dbReference type="EMBL" id="SNT07084.1"/>
    </source>
</evidence>
<feature type="chain" id="PRO_5012557223" evidence="4">
    <location>
        <begin position="20"/>
        <end position="386"/>
    </location>
</feature>
<proteinExistence type="predicted"/>
<evidence type="ECO:0000256" key="4">
    <source>
        <dbReference type="SAM" id="SignalP"/>
    </source>
</evidence>
<gene>
    <name evidence="5" type="ORF">SAMN05421640_2255</name>
</gene>
<feature type="repeat" description="TPR" evidence="3">
    <location>
        <begin position="146"/>
        <end position="179"/>
    </location>
</feature>
<dbReference type="InterPro" id="IPR019734">
    <property type="entry name" value="TPR_rpt"/>
</dbReference>
<evidence type="ECO:0000256" key="1">
    <source>
        <dbReference type="ARBA" id="ARBA00022737"/>
    </source>
</evidence>
<dbReference type="RefSeq" id="WP_089356957.1">
    <property type="nucleotide sequence ID" value="NZ_FZPD01000003.1"/>
</dbReference>
<keyword evidence="1" id="KW-0677">Repeat</keyword>
<feature type="signal peptide" evidence="4">
    <location>
        <begin position="1"/>
        <end position="19"/>
    </location>
</feature>
<organism evidence="5 6">
    <name type="scientific">Ekhidna lutea</name>
    <dbReference type="NCBI Taxonomy" id="447679"/>
    <lineage>
        <taxon>Bacteria</taxon>
        <taxon>Pseudomonadati</taxon>
        <taxon>Bacteroidota</taxon>
        <taxon>Cytophagia</taxon>
        <taxon>Cytophagales</taxon>
        <taxon>Reichenbachiellaceae</taxon>
        <taxon>Ekhidna</taxon>
    </lineage>
</organism>
<name>A0A239JQN6_EKHLU</name>
<protein>
    <submittedName>
        <fullName evidence="5">Tetratricopeptide repeat-containing protein</fullName>
    </submittedName>
</protein>